<accession>A0A9D1NNA3</accession>
<dbReference type="InterPro" id="IPR050563">
    <property type="entry name" value="4-hydroxybenzoyl-CoA_TE"/>
</dbReference>
<dbReference type="CDD" id="cd00586">
    <property type="entry name" value="4HBT"/>
    <property type="match status" value="1"/>
</dbReference>
<reference evidence="3" key="1">
    <citation type="submission" date="2020-10" db="EMBL/GenBank/DDBJ databases">
        <authorList>
            <person name="Gilroy R."/>
        </authorList>
    </citation>
    <scope>NUCLEOTIDE SEQUENCE</scope>
    <source>
        <strain evidence="3">35461</strain>
    </source>
</reference>
<dbReference type="SUPFAM" id="SSF54637">
    <property type="entry name" value="Thioesterase/thiol ester dehydrase-isomerase"/>
    <property type="match status" value="1"/>
</dbReference>
<sequence length="135" mass="15433">MTMLPYHYLHRVRVRYGETDQMGVCWHGNYLLYLEEARGEAIRAACGPYTAIEAEGVITPVVAVNLRYHHPARYDEVLDIHVYVDEPPRATVRFRYEILNPAGDLVLDGTVDLAFVHKATGRPCRPPLAMRQAFH</sequence>
<organism evidence="3 4">
    <name type="scientific">Candidatus Spyradenecus faecavium</name>
    <dbReference type="NCBI Taxonomy" id="2840947"/>
    <lineage>
        <taxon>Bacteria</taxon>
        <taxon>Pseudomonadati</taxon>
        <taxon>Lentisphaerota</taxon>
        <taxon>Lentisphaeria</taxon>
        <taxon>Lentisphaerales</taxon>
        <taxon>Lentisphaeraceae</taxon>
        <taxon>Lentisphaeraceae incertae sedis</taxon>
        <taxon>Candidatus Spyradenecus</taxon>
    </lineage>
</organism>
<comment type="similarity">
    <text evidence="1">Belongs to the 4-hydroxybenzoyl-CoA thioesterase family.</text>
</comment>
<dbReference type="Gene3D" id="3.10.129.10">
    <property type="entry name" value="Hotdog Thioesterase"/>
    <property type="match status" value="1"/>
</dbReference>
<evidence type="ECO:0000256" key="2">
    <source>
        <dbReference type="ARBA" id="ARBA00022801"/>
    </source>
</evidence>
<dbReference type="InterPro" id="IPR029069">
    <property type="entry name" value="HotDog_dom_sf"/>
</dbReference>
<name>A0A9D1NNA3_9BACT</name>
<dbReference type="Pfam" id="PF13279">
    <property type="entry name" value="4HBT_2"/>
    <property type="match status" value="1"/>
</dbReference>
<reference evidence="3" key="2">
    <citation type="journal article" date="2021" name="PeerJ">
        <title>Extensive microbial diversity within the chicken gut microbiome revealed by metagenomics and culture.</title>
        <authorList>
            <person name="Gilroy R."/>
            <person name="Ravi A."/>
            <person name="Getino M."/>
            <person name="Pursley I."/>
            <person name="Horton D.L."/>
            <person name="Alikhan N.F."/>
            <person name="Baker D."/>
            <person name="Gharbi K."/>
            <person name="Hall N."/>
            <person name="Watson M."/>
            <person name="Adriaenssens E.M."/>
            <person name="Foster-Nyarko E."/>
            <person name="Jarju S."/>
            <person name="Secka A."/>
            <person name="Antonio M."/>
            <person name="Oren A."/>
            <person name="Chaudhuri R.R."/>
            <person name="La Ragione R."/>
            <person name="Hildebrand F."/>
            <person name="Pallen M.J."/>
        </authorList>
    </citation>
    <scope>NUCLEOTIDE SEQUENCE</scope>
    <source>
        <strain evidence="3">35461</strain>
    </source>
</reference>
<dbReference type="Proteomes" id="UP000886845">
    <property type="component" value="Unassembled WGS sequence"/>
</dbReference>
<dbReference type="AlphaFoldDB" id="A0A9D1NNA3"/>
<dbReference type="PANTHER" id="PTHR31793">
    <property type="entry name" value="4-HYDROXYBENZOYL-COA THIOESTERASE FAMILY MEMBER"/>
    <property type="match status" value="1"/>
</dbReference>
<dbReference type="PIRSF" id="PIRSF003230">
    <property type="entry name" value="YbgC"/>
    <property type="match status" value="1"/>
</dbReference>
<keyword evidence="2" id="KW-0378">Hydrolase</keyword>
<protein>
    <submittedName>
        <fullName evidence="3">Acyl-CoA thioesterase</fullName>
    </submittedName>
</protein>
<dbReference type="EMBL" id="DVOR01000221">
    <property type="protein sequence ID" value="HIV09811.1"/>
    <property type="molecule type" value="Genomic_DNA"/>
</dbReference>
<dbReference type="InterPro" id="IPR006684">
    <property type="entry name" value="YbgC/YbaW"/>
</dbReference>
<dbReference type="NCBIfam" id="TIGR00051">
    <property type="entry name" value="YbgC/FadM family acyl-CoA thioesterase"/>
    <property type="match status" value="1"/>
</dbReference>
<gene>
    <name evidence="3" type="ORF">IAC79_06840</name>
</gene>
<dbReference type="PANTHER" id="PTHR31793:SF27">
    <property type="entry name" value="NOVEL THIOESTERASE SUPERFAMILY DOMAIN AND SAPOSIN A-TYPE DOMAIN CONTAINING PROTEIN (0610012H03RIK)"/>
    <property type="match status" value="1"/>
</dbReference>
<dbReference type="GO" id="GO:0047617">
    <property type="term" value="F:fatty acyl-CoA hydrolase activity"/>
    <property type="evidence" value="ECO:0007669"/>
    <property type="project" value="TreeGrafter"/>
</dbReference>
<evidence type="ECO:0000256" key="1">
    <source>
        <dbReference type="ARBA" id="ARBA00005953"/>
    </source>
</evidence>
<proteinExistence type="inferred from homology"/>
<comment type="caution">
    <text evidence="3">The sequence shown here is derived from an EMBL/GenBank/DDBJ whole genome shotgun (WGS) entry which is preliminary data.</text>
</comment>
<evidence type="ECO:0000313" key="4">
    <source>
        <dbReference type="Proteomes" id="UP000886845"/>
    </source>
</evidence>
<evidence type="ECO:0000313" key="3">
    <source>
        <dbReference type="EMBL" id="HIV09811.1"/>
    </source>
</evidence>